<dbReference type="InterPro" id="IPR005358">
    <property type="entry name" value="Puta_zinc/iron-chelating_dom"/>
</dbReference>
<accession>A0A2S1FIH2</accession>
<dbReference type="EMBL" id="MG869623">
    <property type="protein sequence ID" value="AWD72313.1"/>
    <property type="molecule type" value="Genomic_DNA"/>
</dbReference>
<dbReference type="Pfam" id="PF03692">
    <property type="entry name" value="CxxCxxCC"/>
    <property type="match status" value="1"/>
</dbReference>
<reference evidence="1" key="1">
    <citation type="submission" date="2018-01" db="EMBL/GenBank/DDBJ databases">
        <title>Plasmids of psychrophilic Polaromonas spp. isolated from Arctic and Antarctic glaciers.</title>
        <authorList>
            <person name="Dziewit L."/>
            <person name="Ciok A."/>
        </authorList>
    </citation>
    <scope>NUCLEOTIDE SEQUENCE</scope>
    <source>
        <plasmid evidence="1">pW10NP1</plasmid>
    </source>
</reference>
<protein>
    <submittedName>
        <fullName evidence="1">Protein with putative zinc-or iron-chelating domain</fullName>
    </submittedName>
</protein>
<name>A0A2S1FIH2_9BURK</name>
<dbReference type="AlphaFoldDB" id="A0A2S1FIH2"/>
<keyword evidence="1" id="KW-0614">Plasmid</keyword>
<dbReference type="RefSeq" id="WP_181375048.1">
    <property type="nucleotide sequence ID" value="NZ_MG869623.1"/>
</dbReference>
<geneLocation type="plasmid" evidence="1">
    <name>pW10NP1</name>
</geneLocation>
<proteinExistence type="predicted"/>
<gene>
    <name evidence="1" type="ORF">pW10NP1_p006</name>
</gene>
<sequence length="191" mass="21216">MSVLDNQPNFGLAKQRADEFVKSVPKEMFAKEAALPEKLRNLNASKSVKLRKIYQLADEFSRLMTPYIACANGCSHCCHDGVEISSLEATSISNFSGRAVRPIQKSILRTDKPYRGSPCPFLVEDSCSVYEVRPLVCRNHASYDATNTACLPAHIDEDRPMLRFGGLLNAWVEVSSGKGDPVLADIRDFFN</sequence>
<evidence type="ECO:0000313" key="1">
    <source>
        <dbReference type="EMBL" id="AWD72313.1"/>
    </source>
</evidence>
<organism evidence="1">
    <name type="scientific">Polaromonas sp. W10N</name>
    <dbReference type="NCBI Taxonomy" id="1840301"/>
    <lineage>
        <taxon>Bacteria</taxon>
        <taxon>Pseudomonadati</taxon>
        <taxon>Pseudomonadota</taxon>
        <taxon>Betaproteobacteria</taxon>
        <taxon>Burkholderiales</taxon>
        <taxon>Comamonadaceae</taxon>
        <taxon>Polaromonas</taxon>
    </lineage>
</organism>